<dbReference type="Gene3D" id="3.20.20.70">
    <property type="entry name" value="Aldolase class I"/>
    <property type="match status" value="1"/>
</dbReference>
<evidence type="ECO:0000313" key="11">
    <source>
        <dbReference type="EMBL" id="KXA99679.1"/>
    </source>
</evidence>
<proteinExistence type="inferred from homology"/>
<keyword evidence="4 9" id="KW-0028">Amino-acid biosynthesis</keyword>
<dbReference type="HAMAP" id="MF_00131">
    <property type="entry name" value="Trp_synth_alpha"/>
    <property type="match status" value="1"/>
</dbReference>
<dbReference type="SUPFAM" id="SSF51366">
    <property type="entry name" value="Ribulose-phoshate binding barrel"/>
    <property type="match status" value="1"/>
</dbReference>
<evidence type="ECO:0000256" key="4">
    <source>
        <dbReference type="ARBA" id="ARBA00022605"/>
    </source>
</evidence>
<feature type="active site" description="Proton acceptor" evidence="9">
    <location>
        <position position="49"/>
    </location>
</feature>
<dbReference type="PANTHER" id="PTHR43406:SF1">
    <property type="entry name" value="TRYPTOPHAN SYNTHASE ALPHA CHAIN, CHLOROPLASTIC"/>
    <property type="match status" value="1"/>
</dbReference>
<dbReference type="InterPro" id="IPR011060">
    <property type="entry name" value="RibuloseP-bd_barrel"/>
</dbReference>
<dbReference type="GO" id="GO:0004834">
    <property type="term" value="F:tryptophan synthase activity"/>
    <property type="evidence" value="ECO:0007669"/>
    <property type="project" value="UniProtKB-UniRule"/>
</dbReference>
<comment type="subunit">
    <text evidence="3 9">Tetramer of two alpha and two beta chains.</text>
</comment>
<accession>A0A133UZS5</accession>
<comment type="similarity">
    <text evidence="9 10">Belongs to the TrpA family.</text>
</comment>
<keyword evidence="6 9" id="KW-0057">Aromatic amino acid biosynthesis</keyword>
<comment type="catalytic activity">
    <reaction evidence="8 9">
        <text>(1S,2R)-1-C-(indol-3-yl)glycerol 3-phosphate + L-serine = D-glyceraldehyde 3-phosphate + L-tryptophan + H2O</text>
        <dbReference type="Rhea" id="RHEA:10532"/>
        <dbReference type="ChEBI" id="CHEBI:15377"/>
        <dbReference type="ChEBI" id="CHEBI:33384"/>
        <dbReference type="ChEBI" id="CHEBI:57912"/>
        <dbReference type="ChEBI" id="CHEBI:58866"/>
        <dbReference type="ChEBI" id="CHEBI:59776"/>
        <dbReference type="EC" id="4.2.1.20"/>
    </reaction>
</comment>
<evidence type="ECO:0000256" key="2">
    <source>
        <dbReference type="ARBA" id="ARBA00004733"/>
    </source>
</evidence>
<keyword evidence="12" id="KW-1185">Reference proteome</keyword>
<evidence type="ECO:0000256" key="10">
    <source>
        <dbReference type="RuleBase" id="RU003662"/>
    </source>
</evidence>
<dbReference type="UniPathway" id="UPA00035">
    <property type="reaction ID" value="UER00044"/>
</dbReference>
<protein>
    <recommendedName>
        <fullName evidence="9">Tryptophan synthase alpha chain</fullName>
        <ecNumber evidence="9">4.2.1.20</ecNumber>
    </recommendedName>
</protein>
<dbReference type="AlphaFoldDB" id="A0A133UZS5"/>
<dbReference type="EMBL" id="LHXU01000036">
    <property type="protein sequence ID" value="KXA99679.1"/>
    <property type="molecule type" value="Genomic_DNA"/>
</dbReference>
<evidence type="ECO:0000256" key="5">
    <source>
        <dbReference type="ARBA" id="ARBA00022822"/>
    </source>
</evidence>
<name>A0A133UZS5_9EURY</name>
<dbReference type="GO" id="GO:0005829">
    <property type="term" value="C:cytosol"/>
    <property type="evidence" value="ECO:0007669"/>
    <property type="project" value="TreeGrafter"/>
</dbReference>
<evidence type="ECO:0000256" key="9">
    <source>
        <dbReference type="HAMAP-Rule" id="MF_00131"/>
    </source>
</evidence>
<keyword evidence="5 9" id="KW-0822">Tryptophan biosynthesis</keyword>
<feature type="active site" description="Proton acceptor" evidence="9">
    <location>
        <position position="60"/>
    </location>
</feature>
<evidence type="ECO:0000256" key="8">
    <source>
        <dbReference type="ARBA" id="ARBA00049047"/>
    </source>
</evidence>
<dbReference type="Pfam" id="PF00290">
    <property type="entry name" value="Trp_syntA"/>
    <property type="match status" value="1"/>
</dbReference>
<evidence type="ECO:0000256" key="6">
    <source>
        <dbReference type="ARBA" id="ARBA00023141"/>
    </source>
</evidence>
<evidence type="ECO:0000256" key="3">
    <source>
        <dbReference type="ARBA" id="ARBA00011270"/>
    </source>
</evidence>
<dbReference type="EC" id="4.2.1.20" evidence="9"/>
<gene>
    <name evidence="9" type="primary">trpA</name>
    <name evidence="11" type="ORF">AKJ40_02610</name>
</gene>
<dbReference type="InterPro" id="IPR002028">
    <property type="entry name" value="Trp_synthase_suA"/>
</dbReference>
<reference evidence="11 12" key="1">
    <citation type="journal article" date="2016" name="Sci. Rep.">
        <title>Metabolic traits of an uncultured archaeal lineage -MSBL1- from brine pools of the Red Sea.</title>
        <authorList>
            <person name="Mwirichia R."/>
            <person name="Alam I."/>
            <person name="Rashid M."/>
            <person name="Vinu M."/>
            <person name="Ba-Alawi W."/>
            <person name="Anthony Kamau A."/>
            <person name="Kamanda Ngugi D."/>
            <person name="Goker M."/>
            <person name="Klenk H.P."/>
            <person name="Bajic V."/>
            <person name="Stingl U."/>
        </authorList>
    </citation>
    <scope>NUCLEOTIDE SEQUENCE [LARGE SCALE GENOMIC DNA]</scope>
    <source>
        <strain evidence="11">SCGC-AAA259M10</strain>
    </source>
</reference>
<dbReference type="Proteomes" id="UP000070341">
    <property type="component" value="Unassembled WGS sequence"/>
</dbReference>
<evidence type="ECO:0000256" key="7">
    <source>
        <dbReference type="ARBA" id="ARBA00023239"/>
    </source>
</evidence>
<dbReference type="NCBIfam" id="TIGR00262">
    <property type="entry name" value="trpA"/>
    <property type="match status" value="1"/>
</dbReference>
<dbReference type="FunFam" id="3.20.20.70:FF:000037">
    <property type="entry name" value="Tryptophan synthase alpha chain"/>
    <property type="match status" value="1"/>
</dbReference>
<dbReference type="CDD" id="cd04724">
    <property type="entry name" value="Tryptophan_synthase_alpha"/>
    <property type="match status" value="1"/>
</dbReference>
<comment type="caution">
    <text evidence="11">The sequence shown here is derived from an EMBL/GenBank/DDBJ whole genome shotgun (WGS) entry which is preliminary data.</text>
</comment>
<dbReference type="PANTHER" id="PTHR43406">
    <property type="entry name" value="TRYPTOPHAN SYNTHASE, ALPHA CHAIN"/>
    <property type="match status" value="1"/>
</dbReference>
<organism evidence="11 12">
    <name type="scientific">candidate division MSBL1 archaeon SCGC-AAA259M10</name>
    <dbReference type="NCBI Taxonomy" id="1698270"/>
    <lineage>
        <taxon>Archaea</taxon>
        <taxon>Methanobacteriati</taxon>
        <taxon>Methanobacteriota</taxon>
        <taxon>candidate division MSBL1</taxon>
    </lineage>
</organism>
<evidence type="ECO:0000313" key="12">
    <source>
        <dbReference type="Proteomes" id="UP000070341"/>
    </source>
</evidence>
<evidence type="ECO:0000256" key="1">
    <source>
        <dbReference type="ARBA" id="ARBA00003365"/>
    </source>
</evidence>
<keyword evidence="7 9" id="KW-0456">Lyase</keyword>
<comment type="pathway">
    <text evidence="2 9">Amino-acid biosynthesis; L-tryptophan biosynthesis; L-tryptophan from chorismate: step 5/5.</text>
</comment>
<dbReference type="InterPro" id="IPR013785">
    <property type="entry name" value="Aldolase_TIM"/>
</dbReference>
<sequence length="275" mass="30636">MIKIEEKFKELSSRGEGAYMPHIYYGDPFPRFSRREVEILAENGADFIEFGVPFSDPIADGSTFQEACQRALENDITPEDCIRGIEKLREDGLSIPIIVTSYYNILYAYGMDDFLERLNEAGAQGIIVPDIPIEEVNSLAKAGRKKDIHVILQATPNTSKNRLRKIINTTSGFLYIVNFEGVTGTKRSIPNSTIDMINKVKNLSHMPLMAGFGVSTKNHAKSLVSAGVDGVITGSALRKIYGKDLNNPKEKMSDIAEFARQMKKGCEEGYEKRTL</sequence>
<comment type="function">
    <text evidence="1 9">The alpha subunit is responsible for the aldol cleavage of indoleglycerol phosphate to indole and glyceraldehyde 3-phosphate.</text>
</comment>